<dbReference type="GeneID" id="70177627"/>
<sequence>MQRLDASSIGQLPTEILIHILAHFPTRQLLSLATLSRRFYDLVGRLHYSRLLEASRLDDHVMVLECYHPSVKISTPTLYCEYLGTDGIQEAGKGVHLASLHSLYSRFRPSGSADTGRGPPPIAGRNIYGGPSDSTGLAHDLFLDSGELFSQLCTQASIIKVDPSRGLFLSISSITEGVIRVWRKWLQIQSRVSDLAASSPTRQGLEKGGSKPSPVGESPAGSTGHSVILWTDVLTENVGLKFRVVEKTIENPPLLVGPNDEPPVAYTLQYEELLVRTNALLLSLERSLAQQVTHAGKAVVIASM</sequence>
<gene>
    <name evidence="3" type="ORF">B0I36DRAFT_123792</name>
</gene>
<dbReference type="Gene3D" id="1.20.1280.50">
    <property type="match status" value="1"/>
</dbReference>
<dbReference type="PROSITE" id="PS50181">
    <property type="entry name" value="FBOX"/>
    <property type="match status" value="1"/>
</dbReference>
<dbReference type="Pfam" id="PF12937">
    <property type="entry name" value="F-box-like"/>
    <property type="match status" value="1"/>
</dbReference>
<proteinExistence type="predicted"/>
<evidence type="ECO:0000313" key="3">
    <source>
        <dbReference type="EMBL" id="KAH7031525.1"/>
    </source>
</evidence>
<dbReference type="Proteomes" id="UP000756346">
    <property type="component" value="Unassembled WGS sequence"/>
</dbReference>
<dbReference type="CDD" id="cd09917">
    <property type="entry name" value="F-box_SF"/>
    <property type="match status" value="1"/>
</dbReference>
<organism evidence="3 4">
    <name type="scientific">Microdochium trichocladiopsis</name>
    <dbReference type="NCBI Taxonomy" id="1682393"/>
    <lineage>
        <taxon>Eukaryota</taxon>
        <taxon>Fungi</taxon>
        <taxon>Dikarya</taxon>
        <taxon>Ascomycota</taxon>
        <taxon>Pezizomycotina</taxon>
        <taxon>Sordariomycetes</taxon>
        <taxon>Xylariomycetidae</taxon>
        <taxon>Xylariales</taxon>
        <taxon>Microdochiaceae</taxon>
        <taxon>Microdochium</taxon>
    </lineage>
</organism>
<feature type="region of interest" description="Disordered" evidence="1">
    <location>
        <begin position="197"/>
        <end position="223"/>
    </location>
</feature>
<dbReference type="EMBL" id="JAGTJQ010000005">
    <property type="protein sequence ID" value="KAH7031525.1"/>
    <property type="molecule type" value="Genomic_DNA"/>
</dbReference>
<dbReference type="SUPFAM" id="SSF81383">
    <property type="entry name" value="F-box domain"/>
    <property type="match status" value="1"/>
</dbReference>
<feature type="region of interest" description="Disordered" evidence="1">
    <location>
        <begin position="110"/>
        <end position="129"/>
    </location>
</feature>
<dbReference type="RefSeq" id="XP_046013205.1">
    <property type="nucleotide sequence ID" value="XM_046148081.1"/>
</dbReference>
<dbReference type="InterPro" id="IPR036047">
    <property type="entry name" value="F-box-like_dom_sf"/>
</dbReference>
<feature type="domain" description="F-box" evidence="2">
    <location>
        <begin position="6"/>
        <end position="51"/>
    </location>
</feature>
<keyword evidence="4" id="KW-1185">Reference proteome</keyword>
<comment type="caution">
    <text evidence="3">The sequence shown here is derived from an EMBL/GenBank/DDBJ whole genome shotgun (WGS) entry which is preliminary data.</text>
</comment>
<evidence type="ECO:0000259" key="2">
    <source>
        <dbReference type="PROSITE" id="PS50181"/>
    </source>
</evidence>
<name>A0A9P8Y7F1_9PEZI</name>
<dbReference type="InterPro" id="IPR001810">
    <property type="entry name" value="F-box_dom"/>
</dbReference>
<dbReference type="SMART" id="SM00256">
    <property type="entry name" value="FBOX"/>
    <property type="match status" value="1"/>
</dbReference>
<protein>
    <recommendedName>
        <fullName evidence="2">F-box domain-containing protein</fullName>
    </recommendedName>
</protein>
<reference evidence="3" key="1">
    <citation type="journal article" date="2021" name="Nat. Commun.">
        <title>Genetic determinants of endophytism in the Arabidopsis root mycobiome.</title>
        <authorList>
            <person name="Mesny F."/>
            <person name="Miyauchi S."/>
            <person name="Thiergart T."/>
            <person name="Pickel B."/>
            <person name="Atanasova L."/>
            <person name="Karlsson M."/>
            <person name="Huettel B."/>
            <person name="Barry K.W."/>
            <person name="Haridas S."/>
            <person name="Chen C."/>
            <person name="Bauer D."/>
            <person name="Andreopoulos W."/>
            <person name="Pangilinan J."/>
            <person name="LaButti K."/>
            <person name="Riley R."/>
            <person name="Lipzen A."/>
            <person name="Clum A."/>
            <person name="Drula E."/>
            <person name="Henrissat B."/>
            <person name="Kohler A."/>
            <person name="Grigoriev I.V."/>
            <person name="Martin F.M."/>
            <person name="Hacquard S."/>
        </authorList>
    </citation>
    <scope>NUCLEOTIDE SEQUENCE</scope>
    <source>
        <strain evidence="3">MPI-CAGE-CH-0230</strain>
    </source>
</reference>
<accession>A0A9P8Y7F1</accession>
<dbReference type="AlphaFoldDB" id="A0A9P8Y7F1"/>
<dbReference type="OrthoDB" id="9981546at2759"/>
<evidence type="ECO:0000313" key="4">
    <source>
        <dbReference type="Proteomes" id="UP000756346"/>
    </source>
</evidence>
<evidence type="ECO:0000256" key="1">
    <source>
        <dbReference type="SAM" id="MobiDB-lite"/>
    </source>
</evidence>